<accession>A0A7J7FYF3</accession>
<protein>
    <recommendedName>
        <fullName evidence="2">Aminotransferase-like plant mobile domain-containing protein</fullName>
    </recommendedName>
</protein>
<dbReference type="InterPro" id="IPR044824">
    <property type="entry name" value="MAIN-like"/>
</dbReference>
<name>A0A7J7FYF3_CAMSI</name>
<dbReference type="GO" id="GO:0010073">
    <property type="term" value="P:meristem maintenance"/>
    <property type="evidence" value="ECO:0007669"/>
    <property type="project" value="InterPro"/>
</dbReference>
<dbReference type="InterPro" id="IPR019557">
    <property type="entry name" value="AminoTfrase-like_pln_mobile"/>
</dbReference>
<organism evidence="3 4">
    <name type="scientific">Camellia sinensis</name>
    <name type="common">Tea plant</name>
    <name type="synonym">Thea sinensis</name>
    <dbReference type="NCBI Taxonomy" id="4442"/>
    <lineage>
        <taxon>Eukaryota</taxon>
        <taxon>Viridiplantae</taxon>
        <taxon>Streptophyta</taxon>
        <taxon>Embryophyta</taxon>
        <taxon>Tracheophyta</taxon>
        <taxon>Spermatophyta</taxon>
        <taxon>Magnoliopsida</taxon>
        <taxon>eudicotyledons</taxon>
        <taxon>Gunneridae</taxon>
        <taxon>Pentapetalae</taxon>
        <taxon>asterids</taxon>
        <taxon>Ericales</taxon>
        <taxon>Theaceae</taxon>
        <taxon>Camellia</taxon>
    </lineage>
</organism>
<feature type="compositionally biased region" description="Polar residues" evidence="1">
    <location>
        <begin position="580"/>
        <end position="600"/>
    </location>
</feature>
<evidence type="ECO:0000259" key="2">
    <source>
        <dbReference type="Pfam" id="PF10536"/>
    </source>
</evidence>
<dbReference type="Pfam" id="PF10536">
    <property type="entry name" value="PMD"/>
    <property type="match status" value="1"/>
</dbReference>
<proteinExistence type="predicted"/>
<dbReference type="AlphaFoldDB" id="A0A7J7FYF3"/>
<feature type="domain" description="Aminotransferase-like plant mobile" evidence="2">
    <location>
        <begin position="118"/>
        <end position="483"/>
    </location>
</feature>
<dbReference type="Proteomes" id="UP000593564">
    <property type="component" value="Unassembled WGS sequence"/>
</dbReference>
<reference evidence="3 4" key="2">
    <citation type="submission" date="2020-07" db="EMBL/GenBank/DDBJ databases">
        <title>Genome assembly of wild tea tree DASZ reveals pedigree and selection history of tea varieties.</title>
        <authorList>
            <person name="Zhang W."/>
        </authorList>
    </citation>
    <scope>NUCLEOTIDE SEQUENCE [LARGE SCALE GENOMIC DNA]</scope>
    <source>
        <strain evidence="4">cv. G240</strain>
        <tissue evidence="3">Leaf</tissue>
    </source>
</reference>
<dbReference type="EMBL" id="JACBKZ010000014">
    <property type="protein sequence ID" value="KAF5933453.1"/>
    <property type="molecule type" value="Genomic_DNA"/>
</dbReference>
<comment type="caution">
    <text evidence="3">The sequence shown here is derived from an EMBL/GenBank/DDBJ whole genome shotgun (WGS) entry which is preliminary data.</text>
</comment>
<evidence type="ECO:0000313" key="4">
    <source>
        <dbReference type="Proteomes" id="UP000593564"/>
    </source>
</evidence>
<gene>
    <name evidence="3" type="ORF">HYC85_029624</name>
</gene>
<sequence>MKERDVSPASEWRKSPYFGRKDPFWQAVTSTTSLLSPKGAPLFLTEDTDSGHEALISPSSVLRFRIERGDFPYCYPQFKAFSNPPFGWQEWVDDVLSDKSFCQRLQEARLLIPVKISRSLSIRRNNASLEAMALRWSTETHTFILGQHEMGPTLEDVFMLLRLEVTGPDAFDPEQTPPEDDSLIQSLKLNLQTCGRWSSIFDGSARRTSRVRTDRASYTAWIRHFFKDLQPLARDADPNSREYEVGPMYDSRLYFLGFLACFLSFFILPSTPPDSLNPFVFPLAVRLFRGDRIPLAPLFLGNLYYRLDLLHRDMVRSVGRYEPVSFIHSQFLLCFFFERFPKFAPAPTVFEAEVLREIVDKDGIPVLDTDGSRTFGKAKSYQPLITRWSRTISTLSLNTLVDDPRRFVARPYVCPPVGVATPLIYHGSSRSVSFPLPKNIPAPFVDMLIMIRPSSLPVWHEEGVDSAVYRPDRVACQFGFDQCATGPAPPLLSFSASYGRFSRGLIHTVLPISGSLTVPGLSRVGGFTSSFRRYWQKNIDAFIAFVQSRPTVCLPPPIYKKDSSLRLLESRKSDHMYESFFTSSAPTDPSARASASSLAITSPEPVPLNKASGPRTTRLKKMAHKRASDASPSASRLSKRLHEDPAVVDVLSTVAPGHAASPRPDSDLDDTLPLSARLVKMRTPRIAVIDDDDDEAESSDHFCDLIPRTRRHRPTVAEEERYLGDEVIGAHRSDVEITGGTDATEIDVAGHASRSDVEMRCASGNGVEVDVLEISETRSGTYGDSHPPALLPSSGMTATVQASSDIEIDQVVSTRPSDFVDARSPSVAPALHIDSPSVLAATGVLPSPASDSAPVLAATVVPSSPAPDSTPTLFVTPHVIFHIGSDAFGLSPYHSAFSGSGPLPGVTPPGGSSNPIDIGEIPETSSFPAPIPPSASGKVSFLHYWVAPEFASVLQLVHSSYPETFASFACQCPLIQTALLESFATILYSLDRQRLCDLNGKVVETAYQGISDMERHQVDLSWLRKRLDIASNVSHQLELMSVLASYRTSIDEIKATLCELESGYARALETLEAHSTVCPPDVDMTGSFFEGVFRKD</sequence>
<evidence type="ECO:0000256" key="1">
    <source>
        <dbReference type="SAM" id="MobiDB-lite"/>
    </source>
</evidence>
<reference evidence="4" key="1">
    <citation type="journal article" date="2020" name="Nat. Commun.">
        <title>Genome assembly of wild tea tree DASZ reveals pedigree and selection history of tea varieties.</title>
        <authorList>
            <person name="Zhang W."/>
            <person name="Zhang Y."/>
            <person name="Qiu H."/>
            <person name="Guo Y."/>
            <person name="Wan H."/>
            <person name="Zhang X."/>
            <person name="Scossa F."/>
            <person name="Alseekh S."/>
            <person name="Zhang Q."/>
            <person name="Wang P."/>
            <person name="Xu L."/>
            <person name="Schmidt M.H."/>
            <person name="Jia X."/>
            <person name="Li D."/>
            <person name="Zhu A."/>
            <person name="Guo F."/>
            <person name="Chen W."/>
            <person name="Ni D."/>
            <person name="Usadel B."/>
            <person name="Fernie A.R."/>
            <person name="Wen W."/>
        </authorList>
    </citation>
    <scope>NUCLEOTIDE SEQUENCE [LARGE SCALE GENOMIC DNA]</scope>
    <source>
        <strain evidence="4">cv. G240</strain>
    </source>
</reference>
<dbReference type="PANTHER" id="PTHR46033">
    <property type="entry name" value="PROTEIN MAIN-LIKE 2"/>
    <property type="match status" value="1"/>
</dbReference>
<keyword evidence="4" id="KW-1185">Reference proteome</keyword>
<feature type="region of interest" description="Disordered" evidence="1">
    <location>
        <begin position="580"/>
        <end position="642"/>
    </location>
</feature>
<dbReference type="PANTHER" id="PTHR46033:SF80">
    <property type="entry name" value="PROTEIN MAIN-LIKE 2-LIKE"/>
    <property type="match status" value="1"/>
</dbReference>
<evidence type="ECO:0000313" key="3">
    <source>
        <dbReference type="EMBL" id="KAF5933453.1"/>
    </source>
</evidence>